<evidence type="ECO:0000256" key="1">
    <source>
        <dbReference type="ARBA" id="ARBA00004370"/>
    </source>
</evidence>
<evidence type="ECO:0000256" key="5">
    <source>
        <dbReference type="SAM" id="Phobius"/>
    </source>
</evidence>
<proteinExistence type="predicted"/>
<feature type="transmembrane region" description="Helical" evidence="5">
    <location>
        <begin position="163"/>
        <end position="180"/>
    </location>
</feature>
<evidence type="ECO:0000256" key="3">
    <source>
        <dbReference type="ARBA" id="ARBA00022989"/>
    </source>
</evidence>
<feature type="transmembrane region" description="Helical" evidence="5">
    <location>
        <begin position="261"/>
        <end position="281"/>
    </location>
</feature>
<evidence type="ECO:0000313" key="7">
    <source>
        <dbReference type="EMBL" id="CAF1505215.1"/>
    </source>
</evidence>
<dbReference type="OrthoDB" id="9990906at2759"/>
<dbReference type="Gene3D" id="1.20.1070.10">
    <property type="entry name" value="Rhodopsin 7-helix transmembrane proteins"/>
    <property type="match status" value="1"/>
</dbReference>
<dbReference type="PANTHER" id="PTHR46641">
    <property type="entry name" value="FMRFAMIDE RECEPTOR-RELATED"/>
    <property type="match status" value="1"/>
</dbReference>
<accession>A0A815TN15</accession>
<evidence type="ECO:0000256" key="4">
    <source>
        <dbReference type="ARBA" id="ARBA00023136"/>
    </source>
</evidence>
<dbReference type="PROSITE" id="PS50262">
    <property type="entry name" value="G_PROTEIN_RECEP_F1_2"/>
    <property type="match status" value="1"/>
</dbReference>
<dbReference type="InterPro" id="IPR017452">
    <property type="entry name" value="GPCR_Rhodpsn_7TM"/>
</dbReference>
<dbReference type="SUPFAM" id="SSF81321">
    <property type="entry name" value="Family A G protein-coupled receptor-like"/>
    <property type="match status" value="1"/>
</dbReference>
<evidence type="ECO:0000259" key="6">
    <source>
        <dbReference type="PROSITE" id="PS50262"/>
    </source>
</evidence>
<feature type="domain" description="G-protein coupled receptors family 1 profile" evidence="6">
    <location>
        <begin position="47"/>
        <end position="180"/>
    </location>
</feature>
<dbReference type="Proteomes" id="UP000663852">
    <property type="component" value="Unassembled WGS sequence"/>
</dbReference>
<reference evidence="7" key="1">
    <citation type="submission" date="2021-02" db="EMBL/GenBank/DDBJ databases">
        <authorList>
            <person name="Nowell W R."/>
        </authorList>
    </citation>
    <scope>NUCLEOTIDE SEQUENCE</scope>
</reference>
<protein>
    <recommendedName>
        <fullName evidence="6">G-protein coupled receptors family 1 profile domain-containing protein</fullName>
    </recommendedName>
</protein>
<feature type="transmembrane region" description="Helical" evidence="5">
    <location>
        <begin position="119"/>
        <end position="143"/>
    </location>
</feature>
<dbReference type="InterPro" id="IPR000276">
    <property type="entry name" value="GPCR_Rhodpsn"/>
</dbReference>
<dbReference type="GO" id="GO:0004930">
    <property type="term" value="F:G protein-coupled receptor activity"/>
    <property type="evidence" value="ECO:0007669"/>
    <property type="project" value="InterPro"/>
</dbReference>
<dbReference type="GO" id="GO:0016020">
    <property type="term" value="C:membrane"/>
    <property type="evidence" value="ECO:0007669"/>
    <property type="project" value="UniProtKB-SubCell"/>
</dbReference>
<keyword evidence="4 5" id="KW-0472">Membrane</keyword>
<organism evidence="7 8">
    <name type="scientific">Adineta ricciae</name>
    <name type="common">Rotifer</name>
    <dbReference type="NCBI Taxonomy" id="249248"/>
    <lineage>
        <taxon>Eukaryota</taxon>
        <taxon>Metazoa</taxon>
        <taxon>Spiralia</taxon>
        <taxon>Gnathifera</taxon>
        <taxon>Rotifera</taxon>
        <taxon>Eurotatoria</taxon>
        <taxon>Bdelloidea</taxon>
        <taxon>Adinetida</taxon>
        <taxon>Adinetidae</taxon>
        <taxon>Adineta</taxon>
    </lineage>
</organism>
<dbReference type="PROSITE" id="PS00237">
    <property type="entry name" value="G_PROTEIN_RECEP_F1_1"/>
    <property type="match status" value="1"/>
</dbReference>
<evidence type="ECO:0000313" key="8">
    <source>
        <dbReference type="Proteomes" id="UP000663852"/>
    </source>
</evidence>
<dbReference type="PANTHER" id="PTHR46641:SF2">
    <property type="entry name" value="FMRFAMIDE RECEPTOR"/>
    <property type="match status" value="1"/>
</dbReference>
<keyword evidence="2 5" id="KW-0812">Transmembrane</keyword>
<dbReference type="EMBL" id="CAJNOJ010000659">
    <property type="protein sequence ID" value="CAF1505215.1"/>
    <property type="molecule type" value="Genomic_DNA"/>
</dbReference>
<keyword evidence="3 5" id="KW-1133">Transmembrane helix</keyword>
<feature type="transmembrane region" description="Helical" evidence="5">
    <location>
        <begin position="223"/>
        <end position="241"/>
    </location>
</feature>
<sequence>MDCIEVFRQKNYSYLMLNQAFSDDSGAWWWWINVIGTLVFGLTGLIGNFICFFVVCRFPLSQHSFVEYLRALSFFDFFTLFYEVLHSSNDLFVYLFSKTLLNFRFSIFCKFHDYIKHSIILLSCWTIVVLTFDRCILVCTPYSKKWPNLSRRLCNSTCARRILVFLICLSLLINIPHLIYKEWNCRPNNYEHSAIYKSKGIFNQTKRILDKQINQNEHLRSRLTGTLTLVSLIFFIFIFSLCDCSNNINDNYSLLFNSFELLNIGALGINFFLYILGVSHYRSSAIQMLGLHHYEMFSKYLTIEHRNLQSFNGTKRNTSLILKDSSNTKLLKVIKLPEQCSLPSSIYERFSINNLQ</sequence>
<comment type="subcellular location">
    <subcellularLocation>
        <location evidence="1">Membrane</location>
    </subcellularLocation>
</comment>
<comment type="caution">
    <text evidence="7">The sequence shown here is derived from an EMBL/GenBank/DDBJ whole genome shotgun (WGS) entry which is preliminary data.</text>
</comment>
<dbReference type="InterPro" id="IPR052954">
    <property type="entry name" value="GPCR-Ligand_Int"/>
</dbReference>
<evidence type="ECO:0000256" key="2">
    <source>
        <dbReference type="ARBA" id="ARBA00022692"/>
    </source>
</evidence>
<dbReference type="AlphaFoldDB" id="A0A815TN15"/>
<gene>
    <name evidence="7" type="ORF">EDS130_LOCUS42884</name>
</gene>
<name>A0A815TN15_ADIRI</name>
<feature type="transmembrane region" description="Helical" evidence="5">
    <location>
        <begin position="28"/>
        <end position="56"/>
    </location>
</feature>